<dbReference type="EMBL" id="GEDG01034198">
    <property type="protein sequence ID" value="JAP09855.1"/>
    <property type="molecule type" value="Transcribed_RNA"/>
</dbReference>
<dbReference type="AlphaFoldDB" id="A0A0V0GNL1"/>
<accession>A0A0V0GNL1</accession>
<evidence type="ECO:0000313" key="1">
    <source>
        <dbReference type="EMBL" id="JAP09855.1"/>
    </source>
</evidence>
<feature type="non-terminal residue" evidence="1">
    <location>
        <position position="1"/>
    </location>
</feature>
<organism evidence="1">
    <name type="scientific">Solanum chacoense</name>
    <name type="common">Chaco potato</name>
    <dbReference type="NCBI Taxonomy" id="4108"/>
    <lineage>
        <taxon>Eukaryota</taxon>
        <taxon>Viridiplantae</taxon>
        <taxon>Streptophyta</taxon>
        <taxon>Embryophyta</taxon>
        <taxon>Tracheophyta</taxon>
        <taxon>Spermatophyta</taxon>
        <taxon>Magnoliopsida</taxon>
        <taxon>eudicotyledons</taxon>
        <taxon>Gunneridae</taxon>
        <taxon>Pentapetalae</taxon>
        <taxon>asterids</taxon>
        <taxon>lamiids</taxon>
        <taxon>Solanales</taxon>
        <taxon>Solanaceae</taxon>
        <taxon>Solanoideae</taxon>
        <taxon>Solaneae</taxon>
        <taxon>Solanum</taxon>
    </lineage>
</organism>
<protein>
    <submittedName>
        <fullName evidence="1">Putative ovule protein</fullName>
    </submittedName>
</protein>
<proteinExistence type="predicted"/>
<sequence>RPIPTIGTTVSFFPLASSDNRRSIKTFFSFCLPKISDSSTTEVEGVLVSCLVKTKCSVKPRSPICFCKFFNVSIVSSNFSFMLGKKSSPKHR</sequence>
<name>A0A0V0GNL1_SOLCH</name>
<reference evidence="1" key="1">
    <citation type="submission" date="2015-12" db="EMBL/GenBank/DDBJ databases">
        <title>Gene expression during late stages of embryo sac development: a critical building block for successful pollen-pistil interactions.</title>
        <authorList>
            <person name="Liu Y."/>
            <person name="Joly V."/>
            <person name="Sabar M."/>
            <person name="Matton D.P."/>
        </authorList>
    </citation>
    <scope>NUCLEOTIDE SEQUENCE</scope>
</reference>